<keyword evidence="1" id="KW-0812">Transmembrane</keyword>
<dbReference type="Proteomes" id="UP000253772">
    <property type="component" value="Chromosome c2"/>
</dbReference>
<name>A0A482J4C0_9BURK</name>
<organism evidence="2 3">
    <name type="scientific">Cupriavidus metallidurans</name>
    <dbReference type="NCBI Taxonomy" id="119219"/>
    <lineage>
        <taxon>Bacteria</taxon>
        <taxon>Pseudomonadati</taxon>
        <taxon>Pseudomonadota</taxon>
        <taxon>Betaproteobacteria</taxon>
        <taxon>Burkholderiales</taxon>
        <taxon>Burkholderiaceae</taxon>
        <taxon>Cupriavidus</taxon>
    </lineage>
</organism>
<keyword evidence="1" id="KW-0472">Membrane</keyword>
<gene>
    <name evidence="2" type="ORF">DDF84_030535</name>
</gene>
<evidence type="ECO:0000313" key="3">
    <source>
        <dbReference type="Proteomes" id="UP000253772"/>
    </source>
</evidence>
<evidence type="ECO:0000256" key="1">
    <source>
        <dbReference type="SAM" id="Phobius"/>
    </source>
</evidence>
<accession>A0A482J4C0</accession>
<feature type="transmembrane region" description="Helical" evidence="1">
    <location>
        <begin position="12"/>
        <end position="33"/>
    </location>
</feature>
<evidence type="ECO:0000313" key="2">
    <source>
        <dbReference type="EMBL" id="QBP13880.1"/>
    </source>
</evidence>
<reference evidence="2 3" key="1">
    <citation type="submission" date="2019-03" db="EMBL/GenBank/DDBJ databases">
        <title>Comparative insights into the high quality Complete genome sequence of highly metal resistant Cupriavidus metallidurans strain BS1 isolated from a gold-copper mine.</title>
        <authorList>
            <person name="Mazhar H.S."/>
            <person name="Rensing C."/>
        </authorList>
    </citation>
    <scope>NUCLEOTIDE SEQUENCE [LARGE SCALE GENOMIC DNA]</scope>
    <source>
        <strain evidence="2 3">BS1</strain>
    </source>
</reference>
<sequence>MKMHRTRRRQSGATLLITMIFVVIFLLLVISLVSTGIVNTKVTANQQHNVEAVSAAQQGIEQVISQDFTSAPVATTVPVDVNGDGKADYTAQVATPVCQSSTTITNTQLDVTNPDDVACFVGNGNNNTGIIDATGGSGGNSLCNTTQWDVSATVSDAGATNANATLHQGIGVRVPFGTACP</sequence>
<proteinExistence type="predicted"/>
<dbReference type="EMBL" id="CP037901">
    <property type="protein sequence ID" value="QBP13880.1"/>
    <property type="molecule type" value="Genomic_DNA"/>
</dbReference>
<dbReference type="AlphaFoldDB" id="A0A482J4C0"/>
<dbReference type="OrthoDB" id="5954810at2"/>
<protein>
    <submittedName>
        <fullName evidence="2">Pilus assembly protein</fullName>
    </submittedName>
</protein>
<keyword evidence="1" id="KW-1133">Transmembrane helix</keyword>